<evidence type="ECO:0000259" key="8">
    <source>
        <dbReference type="Pfam" id="PF00298"/>
    </source>
</evidence>
<comment type="subunit">
    <text evidence="4">Component of the mitochondrial ribosome large subunit (39S) which comprises a 16S rRNA and about 50 distinct proteins.</text>
</comment>
<dbReference type="InterPro" id="IPR036769">
    <property type="entry name" value="Ribosomal_uL11_C_sf"/>
</dbReference>
<dbReference type="InterPro" id="IPR020784">
    <property type="entry name" value="Ribosomal_uL11_N"/>
</dbReference>
<evidence type="ECO:0000256" key="2">
    <source>
        <dbReference type="ARBA" id="ARBA00022980"/>
    </source>
</evidence>
<dbReference type="EMBL" id="UYRX01000449">
    <property type="protein sequence ID" value="VDK82390.1"/>
    <property type="molecule type" value="Genomic_DNA"/>
</dbReference>
<dbReference type="STRING" id="42156.A0A3P6TTI2"/>
<evidence type="ECO:0000313" key="11">
    <source>
        <dbReference type="Proteomes" id="UP000277928"/>
    </source>
</evidence>
<keyword evidence="3 7" id="KW-0687">Ribonucleoprotein</keyword>
<dbReference type="OMA" id="CKQFNAK"/>
<feature type="domain" description="Large ribosomal subunit protein uL11 N-terminal" evidence="9">
    <location>
        <begin position="26"/>
        <end position="83"/>
    </location>
</feature>
<evidence type="ECO:0000256" key="4">
    <source>
        <dbReference type="ARBA" id="ARBA00038782"/>
    </source>
</evidence>
<dbReference type="SUPFAM" id="SSF54747">
    <property type="entry name" value="Ribosomal L11/L12e N-terminal domain"/>
    <property type="match status" value="1"/>
</dbReference>
<evidence type="ECO:0000256" key="7">
    <source>
        <dbReference type="RuleBase" id="RU003978"/>
    </source>
</evidence>
<evidence type="ECO:0000259" key="9">
    <source>
        <dbReference type="Pfam" id="PF03946"/>
    </source>
</evidence>
<protein>
    <recommendedName>
        <fullName evidence="5">Large ribosomal subunit protein uL11m</fullName>
    </recommendedName>
    <alternativeName>
        <fullName evidence="6">39S ribosomal protein L11, mitochondrial</fullName>
    </alternativeName>
</protein>
<evidence type="ECO:0000256" key="5">
    <source>
        <dbReference type="ARBA" id="ARBA00040104"/>
    </source>
</evidence>
<dbReference type="Proteomes" id="UP000277928">
    <property type="component" value="Unassembled WGS sequence"/>
</dbReference>
<dbReference type="Pfam" id="PF03946">
    <property type="entry name" value="Ribosomal_L11_N"/>
    <property type="match status" value="1"/>
</dbReference>
<keyword evidence="11" id="KW-1185">Reference proteome</keyword>
<evidence type="ECO:0000256" key="6">
    <source>
        <dbReference type="ARBA" id="ARBA00041455"/>
    </source>
</evidence>
<dbReference type="FunFam" id="1.10.10.250:FF:000003">
    <property type="entry name" value="Mitochondrial ribosomal protein L11"/>
    <property type="match status" value="1"/>
</dbReference>
<dbReference type="OrthoDB" id="1091498at2759"/>
<dbReference type="Gene3D" id="1.10.10.250">
    <property type="entry name" value="Ribosomal protein L11, C-terminal domain"/>
    <property type="match status" value="1"/>
</dbReference>
<evidence type="ECO:0000256" key="1">
    <source>
        <dbReference type="ARBA" id="ARBA00010537"/>
    </source>
</evidence>
<dbReference type="AlphaFoldDB" id="A0A3P6TTI2"/>
<feature type="domain" description="Large ribosomal subunit protein uL11 C-terminal" evidence="8">
    <location>
        <begin position="89"/>
        <end position="158"/>
    </location>
</feature>
<evidence type="ECO:0000256" key="3">
    <source>
        <dbReference type="ARBA" id="ARBA00023274"/>
    </source>
</evidence>
<dbReference type="SUPFAM" id="SSF46906">
    <property type="entry name" value="Ribosomal protein L11, C-terminal domain"/>
    <property type="match status" value="1"/>
</dbReference>
<dbReference type="InterPro" id="IPR000911">
    <property type="entry name" value="Ribosomal_uL11"/>
</dbReference>
<dbReference type="Pfam" id="PF00298">
    <property type="entry name" value="Ribosomal_L11"/>
    <property type="match status" value="1"/>
</dbReference>
<dbReference type="InterPro" id="IPR036796">
    <property type="entry name" value="Ribosomal_uL11_N_sf"/>
</dbReference>
<dbReference type="InterPro" id="IPR020783">
    <property type="entry name" value="Ribosomal_uL11_C"/>
</dbReference>
<reference evidence="10 11" key="1">
    <citation type="submission" date="2018-08" db="EMBL/GenBank/DDBJ databases">
        <authorList>
            <person name="Laetsch R D."/>
            <person name="Stevens L."/>
            <person name="Kumar S."/>
            <person name="Blaxter L. M."/>
        </authorList>
    </citation>
    <scope>NUCLEOTIDE SEQUENCE [LARGE SCALE GENOMIC DNA]</scope>
</reference>
<accession>A0A3P6TTI2</accession>
<evidence type="ECO:0000313" key="10">
    <source>
        <dbReference type="EMBL" id="VDK82390.1"/>
    </source>
</evidence>
<dbReference type="GO" id="GO:0006412">
    <property type="term" value="P:translation"/>
    <property type="evidence" value="ECO:0007669"/>
    <property type="project" value="InterPro"/>
</dbReference>
<dbReference type="Gene3D" id="3.30.1550.10">
    <property type="entry name" value="Ribosomal protein L11/L12, N-terminal domain"/>
    <property type="match status" value="1"/>
</dbReference>
<comment type="similarity">
    <text evidence="1 7">Belongs to the universal ribosomal protein uL11 family.</text>
</comment>
<dbReference type="GO" id="GO:0003735">
    <property type="term" value="F:structural constituent of ribosome"/>
    <property type="evidence" value="ECO:0007669"/>
    <property type="project" value="InterPro"/>
</dbReference>
<dbReference type="SMART" id="SM00649">
    <property type="entry name" value="RL11"/>
    <property type="match status" value="1"/>
</dbReference>
<keyword evidence="2 7" id="KW-0689">Ribosomal protein</keyword>
<dbReference type="PANTHER" id="PTHR11661:SF1">
    <property type="entry name" value="LARGE RIBOSOMAL SUBUNIT PROTEIN UL11M"/>
    <property type="match status" value="1"/>
</dbReference>
<dbReference type="GO" id="GO:0005762">
    <property type="term" value="C:mitochondrial large ribosomal subunit"/>
    <property type="evidence" value="ECO:0007669"/>
    <property type="project" value="TreeGrafter"/>
</dbReference>
<dbReference type="CDD" id="cd00349">
    <property type="entry name" value="Ribosomal_L11"/>
    <property type="match status" value="1"/>
</dbReference>
<organism evidence="10 11">
    <name type="scientific">Litomosoides sigmodontis</name>
    <name type="common">Filarial nematode worm</name>
    <dbReference type="NCBI Taxonomy" id="42156"/>
    <lineage>
        <taxon>Eukaryota</taxon>
        <taxon>Metazoa</taxon>
        <taxon>Ecdysozoa</taxon>
        <taxon>Nematoda</taxon>
        <taxon>Chromadorea</taxon>
        <taxon>Rhabditida</taxon>
        <taxon>Spirurina</taxon>
        <taxon>Spiruromorpha</taxon>
        <taxon>Filarioidea</taxon>
        <taxon>Onchocercidae</taxon>
        <taxon>Litomosoides</taxon>
    </lineage>
</organism>
<gene>
    <name evidence="10" type="ORF">NLS_LOCUS5730</name>
</gene>
<name>A0A3P6TTI2_LITSI</name>
<sequence>MSSVAKVGARVRKKPVIKVIHSPLYKAIVNAQLATAAPPLGPDLGKRGVNVANFCKDFNRATSHIKPGVPLPVRLTIKPDRTYDMEICTPTSMWLLMHAAGIRRGAARPHEEISGMITVKHIYEIAKIKATDKCLVGVPLKLICEQLIKTARTIGLKVVREDLDPVEYRKFLEGRKLVVEEELKRIEEEKTAKILRTTPGSSAL</sequence>
<proteinExistence type="inferred from homology"/>
<dbReference type="PANTHER" id="PTHR11661">
    <property type="entry name" value="60S RIBOSOMAL PROTEIN L12"/>
    <property type="match status" value="1"/>
</dbReference>
<dbReference type="HAMAP" id="MF_00736">
    <property type="entry name" value="Ribosomal_uL11"/>
    <property type="match status" value="1"/>
</dbReference>
<dbReference type="GO" id="GO:0070180">
    <property type="term" value="F:large ribosomal subunit rRNA binding"/>
    <property type="evidence" value="ECO:0007669"/>
    <property type="project" value="TreeGrafter"/>
</dbReference>